<reference evidence="6 7" key="1">
    <citation type="submission" date="2018-03" db="EMBL/GenBank/DDBJ databases">
        <title>Genomic Encyclopedia of Type Strains, Phase III (KMG-III): the genomes of soil and plant-associated and newly described type strains.</title>
        <authorList>
            <person name="Whitman W."/>
        </authorList>
    </citation>
    <scope>NUCLEOTIDE SEQUENCE [LARGE SCALE GENOMIC DNA]</scope>
    <source>
        <strain evidence="6 7">CGMCC 4.7125</strain>
    </source>
</reference>
<dbReference type="Proteomes" id="UP000238362">
    <property type="component" value="Unassembled WGS sequence"/>
</dbReference>
<evidence type="ECO:0000256" key="3">
    <source>
        <dbReference type="ARBA" id="ARBA00023125"/>
    </source>
</evidence>
<dbReference type="CDD" id="cd00090">
    <property type="entry name" value="HTH_ARSR"/>
    <property type="match status" value="1"/>
</dbReference>
<evidence type="ECO:0000313" key="7">
    <source>
        <dbReference type="Proteomes" id="UP000238362"/>
    </source>
</evidence>
<dbReference type="Gene3D" id="1.10.10.10">
    <property type="entry name" value="Winged helix-like DNA-binding domain superfamily/Winged helix DNA-binding domain"/>
    <property type="match status" value="1"/>
</dbReference>
<proteinExistence type="inferred from homology"/>
<dbReference type="SMART" id="SM00418">
    <property type="entry name" value="HTH_ARSR"/>
    <property type="match status" value="1"/>
</dbReference>
<evidence type="ECO:0000256" key="1">
    <source>
        <dbReference type="ARBA" id="ARBA00006817"/>
    </source>
</evidence>
<dbReference type="InterPro" id="IPR023393">
    <property type="entry name" value="START-like_dom_sf"/>
</dbReference>
<dbReference type="PANTHER" id="PTHR33154:SF33">
    <property type="entry name" value="TRANSCRIPTIONAL REPRESSOR SDPR"/>
    <property type="match status" value="1"/>
</dbReference>
<comment type="similarity">
    <text evidence="1">Belongs to the AHA1 family.</text>
</comment>
<evidence type="ECO:0000256" key="2">
    <source>
        <dbReference type="ARBA" id="ARBA00023015"/>
    </source>
</evidence>
<organism evidence="6 7">
    <name type="scientific">Prauserella shujinwangii</name>
    <dbReference type="NCBI Taxonomy" id="1453103"/>
    <lineage>
        <taxon>Bacteria</taxon>
        <taxon>Bacillati</taxon>
        <taxon>Actinomycetota</taxon>
        <taxon>Actinomycetes</taxon>
        <taxon>Pseudonocardiales</taxon>
        <taxon>Pseudonocardiaceae</taxon>
        <taxon>Prauserella</taxon>
    </lineage>
</organism>
<dbReference type="GO" id="GO:0003700">
    <property type="term" value="F:DNA-binding transcription factor activity"/>
    <property type="evidence" value="ECO:0007669"/>
    <property type="project" value="InterPro"/>
</dbReference>
<dbReference type="Pfam" id="PF08327">
    <property type="entry name" value="AHSA1"/>
    <property type="match status" value="1"/>
</dbReference>
<protein>
    <submittedName>
        <fullName evidence="6">Uncharacterized protein YndB with AHSA1/START domain</fullName>
    </submittedName>
</protein>
<dbReference type="Pfam" id="PF01022">
    <property type="entry name" value="HTH_5"/>
    <property type="match status" value="1"/>
</dbReference>
<comment type="caution">
    <text evidence="6">The sequence shown here is derived from an EMBL/GenBank/DDBJ whole genome shotgun (WGS) entry which is preliminary data.</text>
</comment>
<dbReference type="GO" id="GO:0003677">
    <property type="term" value="F:DNA binding"/>
    <property type="evidence" value="ECO:0007669"/>
    <property type="project" value="UniProtKB-KW"/>
</dbReference>
<evidence type="ECO:0000313" key="6">
    <source>
        <dbReference type="EMBL" id="PRX49301.1"/>
    </source>
</evidence>
<name>A0A2T0LYV8_9PSEU</name>
<dbReference type="InterPro" id="IPR051081">
    <property type="entry name" value="HTH_MetalResp_TranReg"/>
</dbReference>
<dbReference type="EMBL" id="PVNH01000003">
    <property type="protein sequence ID" value="PRX49301.1"/>
    <property type="molecule type" value="Genomic_DNA"/>
</dbReference>
<keyword evidence="7" id="KW-1185">Reference proteome</keyword>
<dbReference type="InterPro" id="IPR013538">
    <property type="entry name" value="ASHA1/2-like_C"/>
</dbReference>
<dbReference type="NCBIfam" id="NF033788">
    <property type="entry name" value="HTH_metalloreg"/>
    <property type="match status" value="1"/>
</dbReference>
<dbReference type="InterPro" id="IPR036390">
    <property type="entry name" value="WH_DNA-bd_sf"/>
</dbReference>
<keyword evidence="2" id="KW-0805">Transcription regulation</keyword>
<dbReference type="InterPro" id="IPR036388">
    <property type="entry name" value="WH-like_DNA-bd_sf"/>
</dbReference>
<evidence type="ECO:0000259" key="5">
    <source>
        <dbReference type="PROSITE" id="PS50987"/>
    </source>
</evidence>
<dbReference type="SUPFAM" id="SSF46785">
    <property type="entry name" value="Winged helix' DNA-binding domain"/>
    <property type="match status" value="1"/>
</dbReference>
<dbReference type="OrthoDB" id="9806976at2"/>
<keyword evidence="3" id="KW-0238">DNA-binding</keyword>
<dbReference type="InterPro" id="IPR011991">
    <property type="entry name" value="ArsR-like_HTH"/>
</dbReference>
<dbReference type="SUPFAM" id="SSF55961">
    <property type="entry name" value="Bet v1-like"/>
    <property type="match status" value="1"/>
</dbReference>
<dbReference type="InterPro" id="IPR001845">
    <property type="entry name" value="HTH_ArsR_DNA-bd_dom"/>
</dbReference>
<sequence length="279" mass="30824">MDRIAAALGDAARWRIVELLAERPRSVGELAELTGLRQPQTTKHLQTLARAGLVAVFPLGQRRVYAVEAAPLAALARRLGELAERTEAHQGERDVLARYRAAIDAESAVADRDRWADERTFSFERVLPASRDVVWRHWVDPDLLASWWAPPSMTVTDCVLEPWAGGRAVLEYRDAEGRYRSEGRVHAAAEPERLGFDLSVLDAAGAVSFTGHYDLTLTGDPHGTRLRLGLRITETTVEAMPYIAGIGTGWEQVLDNLADAVGASRRATRRSTQGKERQP</sequence>
<feature type="domain" description="HTH arsR-type" evidence="5">
    <location>
        <begin position="1"/>
        <end position="87"/>
    </location>
</feature>
<dbReference type="AlphaFoldDB" id="A0A2T0LYV8"/>
<gene>
    <name evidence="6" type="ORF">B0I33_103335</name>
</gene>
<dbReference type="CDD" id="cd07814">
    <property type="entry name" value="SRPBCC_CalC_Aha1-like"/>
    <property type="match status" value="1"/>
</dbReference>
<keyword evidence="4" id="KW-0804">Transcription</keyword>
<dbReference type="Gene3D" id="3.30.530.20">
    <property type="match status" value="1"/>
</dbReference>
<dbReference type="PANTHER" id="PTHR33154">
    <property type="entry name" value="TRANSCRIPTIONAL REGULATOR, ARSR FAMILY"/>
    <property type="match status" value="1"/>
</dbReference>
<dbReference type="PROSITE" id="PS50987">
    <property type="entry name" value="HTH_ARSR_2"/>
    <property type="match status" value="1"/>
</dbReference>
<dbReference type="RefSeq" id="WP_106177981.1">
    <property type="nucleotide sequence ID" value="NZ_PVNH01000003.1"/>
</dbReference>
<evidence type="ECO:0000256" key="4">
    <source>
        <dbReference type="ARBA" id="ARBA00023163"/>
    </source>
</evidence>
<accession>A0A2T0LYV8</accession>